<evidence type="ECO:0000256" key="10">
    <source>
        <dbReference type="ARBA" id="ARBA00023268"/>
    </source>
</evidence>
<dbReference type="NCBIfam" id="NF006829">
    <property type="entry name" value="PRK09352.1"/>
    <property type="match status" value="1"/>
</dbReference>
<comment type="subunit">
    <text evidence="13">Homodimer.</text>
</comment>
<sequence length="319" mass="34496">MKRSSLLGIGSYLPKKILTNDELALTVETSDEWIVKRTGIKQRHIAEENEMTSDMAASAARSALNDACVHKDEIELIIVATTTPDRTFPSCATIVQNKLECKKAFAFDIQAVCSGFIYAISVADSFIKSGQINTALVIGAEIMSRILDWQDRSTCVLFGDGAGAVVLSNNSERDDGIISTILHSDGAFCNLLYTSGGTAYNGVAGTICMSGTVVFEHAIEKLSSSILEMLNQNGLEIGDIDWFILHQANVRIIELVARRLKIPYEKMVISVDQHGNTSAASIPLALSYAKESGRLKKQDIAVLAAIGGGFTWGTCLIRI</sequence>
<keyword evidence="8 13" id="KW-0443">Lipid metabolism</keyword>
<keyword evidence="4 13" id="KW-0963">Cytoplasm</keyword>
<dbReference type="GO" id="GO:0033818">
    <property type="term" value="F:beta-ketoacyl-acyl-carrier-protein synthase III activity"/>
    <property type="evidence" value="ECO:0007669"/>
    <property type="project" value="UniProtKB-UniRule"/>
</dbReference>
<evidence type="ECO:0000256" key="11">
    <source>
        <dbReference type="ARBA" id="ARBA00023315"/>
    </source>
</evidence>
<gene>
    <name evidence="13 16" type="primary">fabH</name>
    <name evidence="16" type="ORF">EMUCRT_0377</name>
</gene>
<evidence type="ECO:0000256" key="7">
    <source>
        <dbReference type="ARBA" id="ARBA00022832"/>
    </source>
</evidence>
<dbReference type="GO" id="GO:0005737">
    <property type="term" value="C:cytoplasm"/>
    <property type="evidence" value="ECO:0007669"/>
    <property type="project" value="UniProtKB-SubCell"/>
</dbReference>
<evidence type="ECO:0000256" key="2">
    <source>
        <dbReference type="ARBA" id="ARBA00008642"/>
    </source>
</evidence>
<feature type="active site" evidence="13">
    <location>
        <position position="246"/>
    </location>
</feature>
<proteinExistence type="inferred from homology"/>
<dbReference type="NCBIfam" id="TIGR00747">
    <property type="entry name" value="fabH"/>
    <property type="match status" value="1"/>
</dbReference>
<dbReference type="EMBL" id="LANU01000002">
    <property type="protein sequence ID" value="KJV65435.1"/>
    <property type="molecule type" value="Genomic_DNA"/>
</dbReference>
<accession>A0A0F3NBK6</accession>
<reference evidence="16 17" key="1">
    <citation type="submission" date="2015-02" db="EMBL/GenBank/DDBJ databases">
        <title>Genome Sequencing of Rickettsiales.</title>
        <authorList>
            <person name="Daugherty S.C."/>
            <person name="Su Q."/>
            <person name="Abolude K."/>
            <person name="Beier-Sexton M."/>
            <person name="Carlyon J.A."/>
            <person name="Carter R."/>
            <person name="Day N.P."/>
            <person name="Dumler S.J."/>
            <person name="Dyachenko V."/>
            <person name="Godinez A."/>
            <person name="Kurtti T.J."/>
            <person name="Lichay M."/>
            <person name="Mullins K.E."/>
            <person name="Ott S."/>
            <person name="Pappas-Brown V."/>
            <person name="Paris D.H."/>
            <person name="Patel P."/>
            <person name="Richards A.L."/>
            <person name="Sadzewicz L."/>
            <person name="Sears K."/>
            <person name="Seidman D."/>
            <person name="Sengamalay N."/>
            <person name="Stenos J."/>
            <person name="Tallon L.J."/>
            <person name="Vincent G."/>
            <person name="Fraser C.M."/>
            <person name="Munderloh U."/>
            <person name="Dunning-Hotopp J.C."/>
        </authorList>
    </citation>
    <scope>NUCLEOTIDE SEQUENCE [LARGE SCALE GENOMIC DNA]</scope>
    <source>
        <strain evidence="16 17">EmCRT</strain>
    </source>
</reference>
<dbReference type="PATRIC" id="fig|1359167.3.peg.361"/>
<dbReference type="PANTHER" id="PTHR34069:SF2">
    <property type="entry name" value="BETA-KETOACYL-[ACYL-CARRIER-PROTEIN] SYNTHASE III"/>
    <property type="match status" value="1"/>
</dbReference>
<evidence type="ECO:0000256" key="5">
    <source>
        <dbReference type="ARBA" id="ARBA00022516"/>
    </source>
</evidence>
<comment type="pathway">
    <text evidence="1 13">Lipid metabolism; fatty acid biosynthesis.</text>
</comment>
<dbReference type="CDD" id="cd00830">
    <property type="entry name" value="KAS_III"/>
    <property type="match status" value="1"/>
</dbReference>
<protein>
    <recommendedName>
        <fullName evidence="3 13">Beta-ketoacyl-[acyl-carrier-protein] synthase III</fullName>
        <shortName evidence="13">Beta-ketoacyl-ACP synthase III</shortName>
        <shortName evidence="13">KAS III</shortName>
        <ecNumber evidence="3 13">2.3.1.180</ecNumber>
    </recommendedName>
    <alternativeName>
        <fullName evidence="13">3-oxoacyl-[acyl-carrier-protein] synthase 3</fullName>
    </alternativeName>
    <alternativeName>
        <fullName evidence="13">3-oxoacyl-[acyl-carrier-protein] synthase III</fullName>
    </alternativeName>
</protein>
<dbReference type="FunFam" id="3.40.47.10:FF:000004">
    <property type="entry name" value="3-oxoacyl-[acyl-carrier-protein] synthase 3"/>
    <property type="match status" value="1"/>
</dbReference>
<evidence type="ECO:0000256" key="9">
    <source>
        <dbReference type="ARBA" id="ARBA00023160"/>
    </source>
</evidence>
<evidence type="ECO:0000256" key="13">
    <source>
        <dbReference type="HAMAP-Rule" id="MF_01815"/>
    </source>
</evidence>
<dbReference type="UniPathway" id="UPA00094"/>
<dbReference type="SUPFAM" id="SSF53901">
    <property type="entry name" value="Thiolase-like"/>
    <property type="match status" value="1"/>
</dbReference>
<keyword evidence="11 13" id="KW-0012">Acyltransferase</keyword>
<evidence type="ECO:0000313" key="16">
    <source>
        <dbReference type="EMBL" id="KJV65435.1"/>
    </source>
</evidence>
<evidence type="ECO:0000256" key="6">
    <source>
        <dbReference type="ARBA" id="ARBA00022679"/>
    </source>
</evidence>
<dbReference type="InterPro" id="IPR013747">
    <property type="entry name" value="ACP_syn_III_C"/>
</dbReference>
<dbReference type="InterPro" id="IPR016039">
    <property type="entry name" value="Thiolase-like"/>
</dbReference>
<dbReference type="InterPro" id="IPR004655">
    <property type="entry name" value="FabH"/>
</dbReference>
<name>A0A0F3NBK6_9RICK</name>
<dbReference type="Pfam" id="PF08545">
    <property type="entry name" value="ACP_syn_III"/>
    <property type="match status" value="1"/>
</dbReference>
<dbReference type="AlphaFoldDB" id="A0A0F3NBK6"/>
<feature type="active site" evidence="13">
    <location>
        <position position="276"/>
    </location>
</feature>
<feature type="domain" description="Beta-ketoacyl-[acyl-carrier-protein] synthase III C-terminal" evidence="14">
    <location>
        <begin position="230"/>
        <end position="319"/>
    </location>
</feature>
<evidence type="ECO:0000313" key="17">
    <source>
        <dbReference type="Proteomes" id="UP000033546"/>
    </source>
</evidence>
<dbReference type="EC" id="2.3.1.180" evidence="3 13"/>
<comment type="catalytic activity">
    <reaction evidence="12">
        <text>malonyl-[ACP] + acetyl-CoA + H(+) = 3-oxobutanoyl-[ACP] + CO2 + CoA</text>
        <dbReference type="Rhea" id="RHEA:12080"/>
        <dbReference type="Rhea" id="RHEA-COMP:9623"/>
        <dbReference type="Rhea" id="RHEA-COMP:9625"/>
        <dbReference type="ChEBI" id="CHEBI:15378"/>
        <dbReference type="ChEBI" id="CHEBI:16526"/>
        <dbReference type="ChEBI" id="CHEBI:57287"/>
        <dbReference type="ChEBI" id="CHEBI:57288"/>
        <dbReference type="ChEBI" id="CHEBI:78449"/>
        <dbReference type="ChEBI" id="CHEBI:78450"/>
        <dbReference type="EC" id="2.3.1.180"/>
    </reaction>
    <physiologicalReaction direction="left-to-right" evidence="12">
        <dbReference type="Rhea" id="RHEA:12081"/>
    </physiologicalReaction>
</comment>
<dbReference type="GO" id="GO:0006633">
    <property type="term" value="P:fatty acid biosynthetic process"/>
    <property type="evidence" value="ECO:0007669"/>
    <property type="project" value="UniProtKB-UniRule"/>
</dbReference>
<evidence type="ECO:0000259" key="15">
    <source>
        <dbReference type="Pfam" id="PF08545"/>
    </source>
</evidence>
<dbReference type="Gene3D" id="3.40.47.10">
    <property type="match status" value="1"/>
</dbReference>
<dbReference type="Pfam" id="PF08541">
    <property type="entry name" value="ACP_syn_III_C"/>
    <property type="match status" value="1"/>
</dbReference>
<evidence type="ECO:0000256" key="4">
    <source>
        <dbReference type="ARBA" id="ARBA00022490"/>
    </source>
</evidence>
<keyword evidence="6 13" id="KW-0808">Transferase</keyword>
<evidence type="ECO:0000256" key="1">
    <source>
        <dbReference type="ARBA" id="ARBA00005194"/>
    </source>
</evidence>
<dbReference type="GO" id="GO:0044550">
    <property type="term" value="P:secondary metabolite biosynthetic process"/>
    <property type="evidence" value="ECO:0007669"/>
    <property type="project" value="TreeGrafter"/>
</dbReference>
<evidence type="ECO:0000259" key="14">
    <source>
        <dbReference type="Pfam" id="PF08541"/>
    </source>
</evidence>
<comment type="similarity">
    <text evidence="2 13">Belongs to the thiolase-like superfamily. FabH family.</text>
</comment>
<feature type="region of interest" description="ACP-binding" evidence="13">
    <location>
        <begin position="247"/>
        <end position="251"/>
    </location>
</feature>
<feature type="active site" evidence="13">
    <location>
        <position position="113"/>
    </location>
</feature>
<keyword evidence="5 13" id="KW-0444">Lipid biosynthesis</keyword>
<comment type="caution">
    <text evidence="16">The sequence shown here is derived from an EMBL/GenBank/DDBJ whole genome shotgun (WGS) entry which is preliminary data.</text>
</comment>
<evidence type="ECO:0000256" key="12">
    <source>
        <dbReference type="ARBA" id="ARBA00051096"/>
    </source>
</evidence>
<keyword evidence="9 13" id="KW-0275">Fatty acid biosynthesis</keyword>
<comment type="subcellular location">
    <subcellularLocation>
        <location evidence="13">Cytoplasm</location>
    </subcellularLocation>
</comment>
<organism evidence="16 17">
    <name type="scientific">Ehrlichia cf. muris str. EmCRT</name>
    <dbReference type="NCBI Taxonomy" id="1359167"/>
    <lineage>
        <taxon>Bacteria</taxon>
        <taxon>Pseudomonadati</taxon>
        <taxon>Pseudomonadota</taxon>
        <taxon>Alphaproteobacteria</taxon>
        <taxon>Rickettsiales</taxon>
        <taxon>Anaplasmataceae</taxon>
        <taxon>Ehrlichia</taxon>
    </lineage>
</organism>
<evidence type="ECO:0000256" key="3">
    <source>
        <dbReference type="ARBA" id="ARBA00012333"/>
    </source>
</evidence>
<dbReference type="RefSeq" id="WP_045804745.1">
    <property type="nucleotide sequence ID" value="NZ_LANU01000002.1"/>
</dbReference>
<dbReference type="GO" id="GO:0004315">
    <property type="term" value="F:3-oxoacyl-[acyl-carrier-protein] synthase activity"/>
    <property type="evidence" value="ECO:0007669"/>
    <property type="project" value="InterPro"/>
</dbReference>
<comment type="domain">
    <text evidence="13">The last Arg residue of the ACP-binding site is essential for the weak association between ACP/AcpP and FabH.</text>
</comment>
<feature type="domain" description="Beta-ketoacyl-[acyl-carrier-protein] synthase III N-terminal" evidence="15">
    <location>
        <begin position="107"/>
        <end position="186"/>
    </location>
</feature>
<comment type="function">
    <text evidence="13">Catalyzes the condensation reaction of fatty acid synthesis by the addition to an acyl acceptor of two carbons from malonyl-ACP. Catalyzes the first condensation reaction which initiates fatty acid synthesis and may therefore play a role in governing the total rate of fatty acid production. Possesses both acetoacetyl-ACP synthase and acetyl transacylase activities. Its substrate specificity determines the biosynthesis of branched-chain and/or straight-chain of fatty acids.</text>
</comment>
<keyword evidence="10 13" id="KW-0511">Multifunctional enzyme</keyword>
<evidence type="ECO:0000256" key="8">
    <source>
        <dbReference type="ARBA" id="ARBA00023098"/>
    </source>
</evidence>
<dbReference type="PANTHER" id="PTHR34069">
    <property type="entry name" value="3-OXOACYL-[ACYL-CARRIER-PROTEIN] SYNTHASE 3"/>
    <property type="match status" value="1"/>
</dbReference>
<dbReference type="Proteomes" id="UP000033546">
    <property type="component" value="Unassembled WGS sequence"/>
</dbReference>
<dbReference type="InterPro" id="IPR013751">
    <property type="entry name" value="ACP_syn_III_N"/>
</dbReference>
<dbReference type="HAMAP" id="MF_01815">
    <property type="entry name" value="FabH"/>
    <property type="match status" value="1"/>
</dbReference>
<keyword evidence="7 13" id="KW-0276">Fatty acid metabolism</keyword>